<dbReference type="GO" id="GO:0005858">
    <property type="term" value="C:axonemal dynein complex"/>
    <property type="evidence" value="ECO:0007669"/>
    <property type="project" value="TreeGrafter"/>
</dbReference>
<name>A0A2P4T4I5_BAMTH</name>
<evidence type="ECO:0000313" key="3">
    <source>
        <dbReference type="EMBL" id="POI31285.1"/>
    </source>
</evidence>
<dbReference type="PANTHER" id="PTHR46532:SF11">
    <property type="entry name" value="DYNEIN AXONEMAL HEAVY CHAIN 12"/>
    <property type="match status" value="1"/>
</dbReference>
<dbReference type="InterPro" id="IPR026983">
    <property type="entry name" value="DHC"/>
</dbReference>
<proteinExistence type="predicted"/>
<feature type="region of interest" description="Disordered" evidence="1">
    <location>
        <begin position="498"/>
        <end position="541"/>
    </location>
</feature>
<evidence type="ECO:0000313" key="4">
    <source>
        <dbReference type="Proteomes" id="UP000237246"/>
    </source>
</evidence>
<dbReference type="PANTHER" id="PTHR46532">
    <property type="entry name" value="MALE FERTILITY FACTOR KL5"/>
    <property type="match status" value="1"/>
</dbReference>
<dbReference type="GO" id="GO:0007018">
    <property type="term" value="P:microtubule-based movement"/>
    <property type="evidence" value="ECO:0007669"/>
    <property type="project" value="InterPro"/>
</dbReference>
<comment type="caution">
    <text evidence="3">The sequence shown here is derived from an EMBL/GenBank/DDBJ whole genome shotgun (WGS) entry which is preliminary data.</text>
</comment>
<dbReference type="Pfam" id="PF08385">
    <property type="entry name" value="DHC_N1"/>
    <property type="match status" value="1"/>
</dbReference>
<dbReference type="AlphaFoldDB" id="A0A2P4T4I5"/>
<sequence length="541" mass="63215">ELKKVDHINFSKLQSFEEVTAAADNPDMIHHLEEVLMIWHKQIERMWQELDARITDAANESKDNVKYLSTLEKVCQPLYDYELVSMRNGIPNLINAIRMIHSVSRYYNTSERMTSLFIKVTNQMVAACRAYITDGGLSHVWNQETPIVIEKIKDCIFLLKEYQRCFHETKQEILENLGEKSFEVSEMYIFGKSEAFCRRLEKITEMINVVQTFRALSMSTIEGIDIMAIKFKNIYQSVQKKQYDILDPRKTEFDVDFVDFMAKIEGLEIYQIHKDDPPLARNMPPVAGKILWVRQLFRRINEPINYFHKNSNILTSPEGKAVVQLYNRVAYVLVQFEVVYHNAWMKEISELQYPLQTTVLVRHPQTGKFLVNFEPQIPEIVRETKCMIKLGLEVPEQAKKLAKIENKLKSNKLRLEVNDICEVRIDLILKEISNTLLIVLPVDDPIKVEDMLTSNEIYTKECAELLNHKSMNIEDAVQDLIAVFENYYEIKHSKKTSKKQALPGKEKRIMFEDMEDEDNTALHGDDRKGKDKEDEFKELTA</sequence>
<protein>
    <recommendedName>
        <fullName evidence="2">Dynein heavy chain tail domain-containing protein</fullName>
    </recommendedName>
</protein>
<feature type="domain" description="Dynein heavy chain tail" evidence="2">
    <location>
        <begin position="32"/>
        <end position="268"/>
    </location>
</feature>
<keyword evidence="4" id="KW-1185">Reference proteome</keyword>
<gene>
    <name evidence="3" type="ORF">CIB84_004964</name>
</gene>
<dbReference type="GO" id="GO:0045505">
    <property type="term" value="F:dynein intermediate chain binding"/>
    <property type="evidence" value="ECO:0007669"/>
    <property type="project" value="InterPro"/>
</dbReference>
<feature type="non-terminal residue" evidence="3">
    <location>
        <position position="1"/>
    </location>
</feature>
<dbReference type="OrthoDB" id="286107at2759"/>
<dbReference type="EMBL" id="PPHD01009074">
    <property type="protein sequence ID" value="POI31285.1"/>
    <property type="molecule type" value="Genomic_DNA"/>
</dbReference>
<reference evidence="3 4" key="1">
    <citation type="submission" date="2018-01" db="EMBL/GenBank/DDBJ databases">
        <title>Comparison of the Chinese Bamboo Partridge and Red Junglefowl genome sequences highlights the importance of demography in genome evolution.</title>
        <authorList>
            <person name="Tiley G.P."/>
            <person name="Kimball R.T."/>
            <person name="Braun E.L."/>
            <person name="Burleigh J.G."/>
        </authorList>
    </citation>
    <scope>NUCLEOTIDE SEQUENCE [LARGE SCALE GENOMIC DNA]</scope>
    <source>
        <strain evidence="3">RTK389</strain>
        <tissue evidence="3">Blood</tissue>
    </source>
</reference>
<evidence type="ECO:0000256" key="1">
    <source>
        <dbReference type="SAM" id="MobiDB-lite"/>
    </source>
</evidence>
<dbReference type="InterPro" id="IPR013594">
    <property type="entry name" value="Dynein_heavy_tail"/>
</dbReference>
<feature type="compositionally biased region" description="Basic and acidic residues" evidence="1">
    <location>
        <begin position="523"/>
        <end position="541"/>
    </location>
</feature>
<accession>A0A2P4T4I5</accession>
<organism evidence="3 4">
    <name type="scientific">Bambusicola thoracicus</name>
    <name type="common">Chinese bamboo-partridge</name>
    <name type="synonym">Perdix thoracica</name>
    <dbReference type="NCBI Taxonomy" id="9083"/>
    <lineage>
        <taxon>Eukaryota</taxon>
        <taxon>Metazoa</taxon>
        <taxon>Chordata</taxon>
        <taxon>Craniata</taxon>
        <taxon>Vertebrata</taxon>
        <taxon>Euteleostomi</taxon>
        <taxon>Archelosauria</taxon>
        <taxon>Archosauria</taxon>
        <taxon>Dinosauria</taxon>
        <taxon>Saurischia</taxon>
        <taxon>Theropoda</taxon>
        <taxon>Coelurosauria</taxon>
        <taxon>Aves</taxon>
        <taxon>Neognathae</taxon>
        <taxon>Galloanserae</taxon>
        <taxon>Galliformes</taxon>
        <taxon>Phasianidae</taxon>
        <taxon>Perdicinae</taxon>
        <taxon>Bambusicola</taxon>
    </lineage>
</organism>
<dbReference type="GO" id="GO:0051959">
    <property type="term" value="F:dynein light intermediate chain binding"/>
    <property type="evidence" value="ECO:0007669"/>
    <property type="project" value="InterPro"/>
</dbReference>
<evidence type="ECO:0000259" key="2">
    <source>
        <dbReference type="Pfam" id="PF08385"/>
    </source>
</evidence>
<dbReference type="Proteomes" id="UP000237246">
    <property type="component" value="Unassembled WGS sequence"/>
</dbReference>